<gene>
    <name evidence="3" type="ORF">Pcinc_032096</name>
</gene>
<feature type="chain" id="PRO_5042091260" evidence="2">
    <location>
        <begin position="21"/>
        <end position="126"/>
    </location>
</feature>
<proteinExistence type="predicted"/>
<dbReference type="Proteomes" id="UP001286313">
    <property type="component" value="Unassembled WGS sequence"/>
</dbReference>
<feature type="compositionally biased region" description="Polar residues" evidence="1">
    <location>
        <begin position="98"/>
        <end position="114"/>
    </location>
</feature>
<comment type="caution">
    <text evidence="3">The sequence shown here is derived from an EMBL/GenBank/DDBJ whole genome shotgun (WGS) entry which is preliminary data.</text>
</comment>
<sequence length="126" mass="14097">MALTLLVQLFSSITLPSTSPSFTLTRLFFFSTTPSAHHPSFPLLPSTTPSFQHPFATHSLPHNSFLPTPIRQSFPPPTTNHSFLPTPIYDSFLPPTIAGSSDRSSLQQQPSNHTKFIPTWPQFQRH</sequence>
<keyword evidence="4" id="KW-1185">Reference proteome</keyword>
<reference evidence="3" key="1">
    <citation type="submission" date="2023-10" db="EMBL/GenBank/DDBJ databases">
        <title>Genome assemblies of two species of porcelain crab, Petrolisthes cinctipes and Petrolisthes manimaculis (Anomura: Porcellanidae).</title>
        <authorList>
            <person name="Angst P."/>
        </authorList>
    </citation>
    <scope>NUCLEOTIDE SEQUENCE</scope>
    <source>
        <strain evidence="3">PB745_01</strain>
        <tissue evidence="3">Gill</tissue>
    </source>
</reference>
<protein>
    <submittedName>
        <fullName evidence="3">Uncharacterized protein</fullName>
    </submittedName>
</protein>
<accession>A0AAE1K3W5</accession>
<dbReference type="AlphaFoldDB" id="A0AAE1K3W5"/>
<evidence type="ECO:0000313" key="4">
    <source>
        <dbReference type="Proteomes" id="UP001286313"/>
    </source>
</evidence>
<keyword evidence="2" id="KW-0732">Signal</keyword>
<dbReference type="EMBL" id="JAWQEG010004357">
    <property type="protein sequence ID" value="KAK3862000.1"/>
    <property type="molecule type" value="Genomic_DNA"/>
</dbReference>
<name>A0AAE1K3W5_PETCI</name>
<feature type="signal peptide" evidence="2">
    <location>
        <begin position="1"/>
        <end position="20"/>
    </location>
</feature>
<organism evidence="3 4">
    <name type="scientific">Petrolisthes cinctipes</name>
    <name type="common">Flat porcelain crab</name>
    <dbReference type="NCBI Taxonomy" id="88211"/>
    <lineage>
        <taxon>Eukaryota</taxon>
        <taxon>Metazoa</taxon>
        <taxon>Ecdysozoa</taxon>
        <taxon>Arthropoda</taxon>
        <taxon>Crustacea</taxon>
        <taxon>Multicrustacea</taxon>
        <taxon>Malacostraca</taxon>
        <taxon>Eumalacostraca</taxon>
        <taxon>Eucarida</taxon>
        <taxon>Decapoda</taxon>
        <taxon>Pleocyemata</taxon>
        <taxon>Anomura</taxon>
        <taxon>Galatheoidea</taxon>
        <taxon>Porcellanidae</taxon>
        <taxon>Petrolisthes</taxon>
    </lineage>
</organism>
<evidence type="ECO:0000313" key="3">
    <source>
        <dbReference type="EMBL" id="KAK3862000.1"/>
    </source>
</evidence>
<evidence type="ECO:0000256" key="1">
    <source>
        <dbReference type="SAM" id="MobiDB-lite"/>
    </source>
</evidence>
<feature type="region of interest" description="Disordered" evidence="1">
    <location>
        <begin position="94"/>
        <end position="126"/>
    </location>
</feature>
<evidence type="ECO:0000256" key="2">
    <source>
        <dbReference type="SAM" id="SignalP"/>
    </source>
</evidence>